<evidence type="ECO:0000256" key="1">
    <source>
        <dbReference type="SAM" id="MobiDB-lite"/>
    </source>
</evidence>
<dbReference type="PROSITE" id="PS50896">
    <property type="entry name" value="LISH"/>
    <property type="match status" value="1"/>
</dbReference>
<protein>
    <submittedName>
        <fullName evidence="3">Ran-binding protein 9</fullName>
    </submittedName>
</protein>
<dbReference type="InterPro" id="IPR006595">
    <property type="entry name" value="CTLH_C"/>
</dbReference>
<dbReference type="OrthoDB" id="2415936at2759"/>
<sequence length="354" mass="38438">MDLDSEIQSSNKIDTAIPRQLVLDYLLHNCYGETARAFMKDDLDAVKDTSDSAANGRKYGGSASATNGASSAAVAVPQGGVMTRNASSESNNNNNNNNNDDDIHHRRARQPASLMMDTEKEELDQEGDSPMGESYLDTRDSLSTSTFTADKAHALLIDEQLKNLETRKAIRSLISMGDIGPAMDMCNAAFPGVLSIDPHSPLTTPGSIHMNFKLQCQKFIEIVKSDPERGPDALMFAQQVLSDFTRLDPLGKDKYIRHMEEIVSVIAFENPEDSPNSHHLKQEARDHLADIMNSAVLGTSKMEIIIVLGGVELNEWCGDGRSGSSHDKSELPANLQSALATAAATTTTSLRTTL</sequence>
<gene>
    <name evidence="3" type="primary">RANBP9</name>
    <name evidence="3" type="ORF">BGZ97_011645</name>
</gene>
<feature type="domain" description="CTLH" evidence="2">
    <location>
        <begin position="163"/>
        <end position="230"/>
    </location>
</feature>
<evidence type="ECO:0000313" key="3">
    <source>
        <dbReference type="EMBL" id="KAG0321330.1"/>
    </source>
</evidence>
<dbReference type="PANTHER" id="PTHR12864">
    <property type="entry name" value="RAN BINDING PROTEIN 9-RELATED"/>
    <property type="match status" value="1"/>
</dbReference>
<keyword evidence="4" id="KW-1185">Reference proteome</keyword>
<organism evidence="3 4">
    <name type="scientific">Linnemannia gamsii</name>
    <dbReference type="NCBI Taxonomy" id="64522"/>
    <lineage>
        <taxon>Eukaryota</taxon>
        <taxon>Fungi</taxon>
        <taxon>Fungi incertae sedis</taxon>
        <taxon>Mucoromycota</taxon>
        <taxon>Mortierellomycotina</taxon>
        <taxon>Mortierellomycetes</taxon>
        <taxon>Mortierellales</taxon>
        <taxon>Mortierellaceae</taxon>
        <taxon>Linnemannia</taxon>
    </lineage>
</organism>
<dbReference type="Proteomes" id="UP000823405">
    <property type="component" value="Unassembled WGS sequence"/>
</dbReference>
<dbReference type="EMBL" id="JAAAIN010000068">
    <property type="protein sequence ID" value="KAG0321330.1"/>
    <property type="molecule type" value="Genomic_DNA"/>
</dbReference>
<accession>A0A9P6RNA1</accession>
<feature type="region of interest" description="Disordered" evidence="1">
    <location>
        <begin position="48"/>
        <end position="71"/>
    </location>
</feature>
<dbReference type="InterPro" id="IPR050618">
    <property type="entry name" value="Ubq-SigPath_Reg"/>
</dbReference>
<feature type="region of interest" description="Disordered" evidence="1">
    <location>
        <begin position="83"/>
        <end position="105"/>
    </location>
</feature>
<dbReference type="AlphaFoldDB" id="A0A9P6RNA1"/>
<dbReference type="PROSITE" id="PS50897">
    <property type="entry name" value="CTLH"/>
    <property type="match status" value="1"/>
</dbReference>
<dbReference type="InterPro" id="IPR006594">
    <property type="entry name" value="LisH"/>
</dbReference>
<proteinExistence type="predicted"/>
<dbReference type="InterPro" id="IPR024964">
    <property type="entry name" value="CTLH/CRA"/>
</dbReference>
<evidence type="ECO:0000259" key="2">
    <source>
        <dbReference type="PROSITE" id="PS50897"/>
    </source>
</evidence>
<dbReference type="Pfam" id="PF10607">
    <property type="entry name" value="CTLH"/>
    <property type="match status" value="1"/>
</dbReference>
<name>A0A9P6RNA1_9FUNG</name>
<evidence type="ECO:0000313" key="4">
    <source>
        <dbReference type="Proteomes" id="UP000823405"/>
    </source>
</evidence>
<feature type="compositionally biased region" description="Low complexity" evidence="1">
    <location>
        <begin position="60"/>
        <end position="71"/>
    </location>
</feature>
<reference evidence="3" key="1">
    <citation type="journal article" date="2020" name="Fungal Divers.">
        <title>Resolving the Mortierellaceae phylogeny through synthesis of multi-gene phylogenetics and phylogenomics.</title>
        <authorList>
            <person name="Vandepol N."/>
            <person name="Liber J."/>
            <person name="Desiro A."/>
            <person name="Na H."/>
            <person name="Kennedy M."/>
            <person name="Barry K."/>
            <person name="Grigoriev I.V."/>
            <person name="Miller A.N."/>
            <person name="O'Donnell K."/>
            <person name="Stajich J.E."/>
            <person name="Bonito G."/>
        </authorList>
    </citation>
    <scope>NUCLEOTIDE SEQUENCE</scope>
    <source>
        <strain evidence="3">NVP60</strain>
    </source>
</reference>
<comment type="caution">
    <text evidence="3">The sequence shown here is derived from an EMBL/GenBank/DDBJ whole genome shotgun (WGS) entry which is preliminary data.</text>
</comment>
<dbReference type="SMART" id="SM00668">
    <property type="entry name" value="CTLH"/>
    <property type="match status" value="1"/>
</dbReference>